<accession>A0AC35U981</accession>
<reference evidence="2" key="1">
    <citation type="submission" date="2016-11" db="UniProtKB">
        <authorList>
            <consortium name="WormBaseParasite"/>
        </authorList>
    </citation>
    <scope>IDENTIFICATION</scope>
    <source>
        <strain evidence="2">KR3021</strain>
    </source>
</reference>
<name>A0AC35U981_9BILA</name>
<protein>
    <submittedName>
        <fullName evidence="2">CBS domain-containing protein</fullName>
    </submittedName>
</protein>
<dbReference type="Proteomes" id="UP000095286">
    <property type="component" value="Unplaced"/>
</dbReference>
<dbReference type="WBParaSite" id="RSKR_0000885250.1">
    <property type="protein sequence ID" value="RSKR_0000885250.1"/>
    <property type="gene ID" value="RSKR_0000885250"/>
</dbReference>
<sequence>MGKSHVNFMGRSSDILVMADRIYRHKLAHVVKIPESPVVSEIAMKFHDLANSLWVHNGGNPLAFLSKVKIFTDVNVASCKNVVDNDEFTRLMREEKFDIGITES</sequence>
<proteinExistence type="predicted"/>
<evidence type="ECO:0000313" key="1">
    <source>
        <dbReference type="Proteomes" id="UP000095286"/>
    </source>
</evidence>
<evidence type="ECO:0000313" key="2">
    <source>
        <dbReference type="WBParaSite" id="RSKR_0000885250.1"/>
    </source>
</evidence>
<organism evidence="1 2">
    <name type="scientific">Rhabditophanes sp. KR3021</name>
    <dbReference type="NCBI Taxonomy" id="114890"/>
    <lineage>
        <taxon>Eukaryota</taxon>
        <taxon>Metazoa</taxon>
        <taxon>Ecdysozoa</taxon>
        <taxon>Nematoda</taxon>
        <taxon>Chromadorea</taxon>
        <taxon>Rhabditida</taxon>
        <taxon>Tylenchina</taxon>
        <taxon>Panagrolaimomorpha</taxon>
        <taxon>Strongyloidoidea</taxon>
        <taxon>Alloionematidae</taxon>
        <taxon>Rhabditophanes</taxon>
    </lineage>
</organism>